<accession>A0ABD3IEP4</accession>
<evidence type="ECO:0008006" key="3">
    <source>
        <dbReference type="Google" id="ProtNLM"/>
    </source>
</evidence>
<dbReference type="InterPro" id="IPR038150">
    <property type="entry name" value="CRR7-like_sf"/>
</dbReference>
<dbReference type="Pfam" id="PF12095">
    <property type="entry name" value="CRR7"/>
    <property type="match status" value="1"/>
</dbReference>
<protein>
    <recommendedName>
        <fullName evidence="3">Chlororespiratory reduction 7</fullName>
    </recommendedName>
</protein>
<dbReference type="InterPro" id="IPR021954">
    <property type="entry name" value="CRR7"/>
</dbReference>
<proteinExistence type="predicted"/>
<sequence length="172" mass="19168">MSLVCQPVIASYAIHHLVGKNRKCASRQSGAPCLIFNQQLPGCASPSPNSSERALRIKVQGVSRVSVFSNTAFQPKTPRVVALGSRSLLYEETDTYVLLEPGEDEVFVSEEELREKLKSWLLKWPENKLPDDLARFDSLDEVVTFLVNSVCELDLGGGLGSVQWYQVRLDQE</sequence>
<organism evidence="1 2">
    <name type="scientific">Riccia sorocarpa</name>
    <dbReference type="NCBI Taxonomy" id="122646"/>
    <lineage>
        <taxon>Eukaryota</taxon>
        <taxon>Viridiplantae</taxon>
        <taxon>Streptophyta</taxon>
        <taxon>Embryophyta</taxon>
        <taxon>Marchantiophyta</taxon>
        <taxon>Marchantiopsida</taxon>
        <taxon>Marchantiidae</taxon>
        <taxon>Marchantiales</taxon>
        <taxon>Ricciaceae</taxon>
        <taxon>Riccia</taxon>
    </lineage>
</organism>
<gene>
    <name evidence="1" type="ORF">R1sor_018729</name>
</gene>
<dbReference type="Gene3D" id="3.90.940.40">
    <property type="entry name" value="Protein CHLORORESPIRATORY REDUCTION 7"/>
    <property type="match status" value="1"/>
</dbReference>
<dbReference type="PANTHER" id="PTHR36803">
    <property type="entry name" value="PROTEIN CHLORORESPIRATORY REDUCTION 7, CHLOROPLASTIC"/>
    <property type="match status" value="1"/>
</dbReference>
<dbReference type="EMBL" id="JBJQOH010000001">
    <property type="protein sequence ID" value="KAL3700707.1"/>
    <property type="molecule type" value="Genomic_DNA"/>
</dbReference>
<evidence type="ECO:0000313" key="2">
    <source>
        <dbReference type="Proteomes" id="UP001633002"/>
    </source>
</evidence>
<name>A0ABD3IEP4_9MARC</name>
<dbReference type="PANTHER" id="PTHR36803:SF1">
    <property type="entry name" value="PROTEIN CHLORORESPIRATORY REDUCTION 7, CHLOROPLASTIC"/>
    <property type="match status" value="1"/>
</dbReference>
<comment type="caution">
    <text evidence="1">The sequence shown here is derived from an EMBL/GenBank/DDBJ whole genome shotgun (WGS) entry which is preliminary data.</text>
</comment>
<keyword evidence="2" id="KW-1185">Reference proteome</keyword>
<evidence type="ECO:0000313" key="1">
    <source>
        <dbReference type="EMBL" id="KAL3700707.1"/>
    </source>
</evidence>
<dbReference type="AlphaFoldDB" id="A0ABD3IEP4"/>
<dbReference type="Proteomes" id="UP001633002">
    <property type="component" value="Unassembled WGS sequence"/>
</dbReference>
<reference evidence="1 2" key="1">
    <citation type="submission" date="2024-09" db="EMBL/GenBank/DDBJ databases">
        <title>Chromosome-scale assembly of Riccia sorocarpa.</title>
        <authorList>
            <person name="Paukszto L."/>
        </authorList>
    </citation>
    <scope>NUCLEOTIDE SEQUENCE [LARGE SCALE GENOMIC DNA]</scope>
    <source>
        <strain evidence="1">LP-2024</strain>
        <tissue evidence="1">Aerial parts of the thallus</tissue>
    </source>
</reference>